<gene>
    <name evidence="2" type="ORF">K0B96_05370</name>
</gene>
<dbReference type="Proteomes" id="UP000825051">
    <property type="component" value="Chromosome"/>
</dbReference>
<feature type="region of interest" description="Disordered" evidence="1">
    <location>
        <begin position="1"/>
        <end position="20"/>
    </location>
</feature>
<keyword evidence="3" id="KW-1185">Reference proteome</keyword>
<evidence type="ECO:0000256" key="1">
    <source>
        <dbReference type="SAM" id="MobiDB-lite"/>
    </source>
</evidence>
<dbReference type="EMBL" id="CP080507">
    <property type="protein sequence ID" value="QYM80050.1"/>
    <property type="molecule type" value="Genomic_DNA"/>
</dbReference>
<name>A0A8F9XI49_9BACT</name>
<evidence type="ECO:0000313" key="2">
    <source>
        <dbReference type="EMBL" id="QYM80050.1"/>
    </source>
</evidence>
<dbReference type="RefSeq" id="WP_220164678.1">
    <property type="nucleotide sequence ID" value="NZ_CP080507.1"/>
</dbReference>
<accession>A0A8F9XI49</accession>
<reference evidence="2" key="1">
    <citation type="submission" date="2021-08" db="EMBL/GenBank/DDBJ databases">
        <title>Genome of a novel bacterium of the phylum Verrucomicrobia, Oleiharenicola sp. KSB-15.</title>
        <authorList>
            <person name="Chung J.-H."/>
            <person name="Ahn J.-H."/>
            <person name="Yoon Y."/>
            <person name="Kim D.-Y."/>
            <person name="An S.-H."/>
            <person name="Park I."/>
            <person name="Yeon J."/>
        </authorList>
    </citation>
    <scope>NUCLEOTIDE SEQUENCE</scope>
    <source>
        <strain evidence="2">KSB-15</strain>
    </source>
</reference>
<dbReference type="AlphaFoldDB" id="A0A8F9XI49"/>
<dbReference type="KEGG" id="ole:K0B96_05370"/>
<sequence>MTFEEFTNAAAPAGWPPPLEALWHEQRGDWERAHQAAQADHGAAAAWVHAYLHRVEGDEGNAAYWYRRAGKSLPPAGTAWAEERAAIARALLADPVRGS</sequence>
<organism evidence="2 3">
    <name type="scientific">Horticoccus luteus</name>
    <dbReference type="NCBI Taxonomy" id="2862869"/>
    <lineage>
        <taxon>Bacteria</taxon>
        <taxon>Pseudomonadati</taxon>
        <taxon>Verrucomicrobiota</taxon>
        <taxon>Opitutia</taxon>
        <taxon>Opitutales</taxon>
        <taxon>Opitutaceae</taxon>
        <taxon>Horticoccus</taxon>
    </lineage>
</organism>
<evidence type="ECO:0000313" key="3">
    <source>
        <dbReference type="Proteomes" id="UP000825051"/>
    </source>
</evidence>
<proteinExistence type="predicted"/>
<protein>
    <submittedName>
        <fullName evidence="2">Uncharacterized protein</fullName>
    </submittedName>
</protein>